<evidence type="ECO:0000256" key="3">
    <source>
        <dbReference type="ARBA" id="ARBA00034247"/>
    </source>
</evidence>
<dbReference type="EMBL" id="JALJXV010000006">
    <property type="protein sequence ID" value="MCP1675576.1"/>
    <property type="molecule type" value="Genomic_DNA"/>
</dbReference>
<dbReference type="GO" id="GO:0043709">
    <property type="term" value="P:cell adhesion involved in single-species biofilm formation"/>
    <property type="evidence" value="ECO:0007669"/>
    <property type="project" value="TreeGrafter"/>
</dbReference>
<dbReference type="InterPro" id="IPR043128">
    <property type="entry name" value="Rev_trsase/Diguanyl_cyclase"/>
</dbReference>
<keyword evidence="6" id="KW-1185">Reference proteome</keyword>
<dbReference type="PROSITE" id="PS50887">
    <property type="entry name" value="GGDEF"/>
    <property type="match status" value="1"/>
</dbReference>
<evidence type="ECO:0000256" key="2">
    <source>
        <dbReference type="ARBA" id="ARBA00012528"/>
    </source>
</evidence>
<gene>
    <name evidence="5" type="ORF">J2T57_002726</name>
</gene>
<dbReference type="Pfam" id="PF00990">
    <property type="entry name" value="GGDEF"/>
    <property type="match status" value="1"/>
</dbReference>
<dbReference type="PANTHER" id="PTHR45138">
    <property type="entry name" value="REGULATORY COMPONENTS OF SENSORY TRANSDUCTION SYSTEM"/>
    <property type="match status" value="1"/>
</dbReference>
<dbReference type="RefSeq" id="WP_253479146.1">
    <property type="nucleotide sequence ID" value="NZ_JALJXV010000006.1"/>
</dbReference>
<evidence type="ECO:0000256" key="1">
    <source>
        <dbReference type="ARBA" id="ARBA00001946"/>
    </source>
</evidence>
<accession>A0AAE3KCB7</accession>
<dbReference type="GO" id="GO:1902201">
    <property type="term" value="P:negative regulation of bacterial-type flagellum-dependent cell motility"/>
    <property type="evidence" value="ECO:0007669"/>
    <property type="project" value="TreeGrafter"/>
</dbReference>
<name>A0AAE3KCB7_9GAMM</name>
<dbReference type="GO" id="GO:0005886">
    <property type="term" value="C:plasma membrane"/>
    <property type="evidence" value="ECO:0007669"/>
    <property type="project" value="TreeGrafter"/>
</dbReference>
<feature type="domain" description="GGDEF" evidence="4">
    <location>
        <begin position="170"/>
        <end position="299"/>
    </location>
</feature>
<dbReference type="InterPro" id="IPR000160">
    <property type="entry name" value="GGDEF_dom"/>
</dbReference>
<dbReference type="PANTHER" id="PTHR45138:SF9">
    <property type="entry name" value="DIGUANYLATE CYCLASE DGCM-RELATED"/>
    <property type="match status" value="1"/>
</dbReference>
<dbReference type="GO" id="GO:0052621">
    <property type="term" value="F:diguanylate cyclase activity"/>
    <property type="evidence" value="ECO:0007669"/>
    <property type="project" value="UniProtKB-EC"/>
</dbReference>
<dbReference type="NCBIfam" id="TIGR00254">
    <property type="entry name" value="GGDEF"/>
    <property type="match status" value="1"/>
</dbReference>
<dbReference type="Gene3D" id="3.30.70.270">
    <property type="match status" value="1"/>
</dbReference>
<comment type="cofactor">
    <cofactor evidence="1">
        <name>Mg(2+)</name>
        <dbReference type="ChEBI" id="CHEBI:18420"/>
    </cofactor>
</comment>
<protein>
    <recommendedName>
        <fullName evidence="2">diguanylate cyclase</fullName>
        <ecNumber evidence="2">2.7.7.65</ecNumber>
    </recommendedName>
</protein>
<evidence type="ECO:0000313" key="5">
    <source>
        <dbReference type="EMBL" id="MCP1675576.1"/>
    </source>
</evidence>
<dbReference type="Proteomes" id="UP001205843">
    <property type="component" value="Unassembled WGS sequence"/>
</dbReference>
<organism evidence="5 6">
    <name type="scientific">Natronocella acetinitrilica</name>
    <dbReference type="NCBI Taxonomy" id="414046"/>
    <lineage>
        <taxon>Bacteria</taxon>
        <taxon>Pseudomonadati</taxon>
        <taxon>Pseudomonadota</taxon>
        <taxon>Gammaproteobacteria</taxon>
        <taxon>Chromatiales</taxon>
        <taxon>Ectothiorhodospiraceae</taxon>
        <taxon>Natronocella</taxon>
    </lineage>
</organism>
<reference evidence="5" key="1">
    <citation type="submission" date="2022-03" db="EMBL/GenBank/DDBJ databases">
        <title>Genomic Encyclopedia of Type Strains, Phase III (KMG-III): the genomes of soil and plant-associated and newly described type strains.</title>
        <authorList>
            <person name="Whitman W."/>
        </authorList>
    </citation>
    <scope>NUCLEOTIDE SEQUENCE</scope>
    <source>
        <strain evidence="5">ANL 6-2</strain>
    </source>
</reference>
<dbReference type="SMART" id="SM00267">
    <property type="entry name" value="GGDEF"/>
    <property type="match status" value="1"/>
</dbReference>
<comment type="catalytic activity">
    <reaction evidence="3">
        <text>2 GTP = 3',3'-c-di-GMP + 2 diphosphate</text>
        <dbReference type="Rhea" id="RHEA:24898"/>
        <dbReference type="ChEBI" id="CHEBI:33019"/>
        <dbReference type="ChEBI" id="CHEBI:37565"/>
        <dbReference type="ChEBI" id="CHEBI:58805"/>
        <dbReference type="EC" id="2.7.7.65"/>
    </reaction>
</comment>
<sequence length="299" mass="33005">MTRLTSALDNDSGAPGSIAPLPGDVEVAGAPSWRLATALMATIEVEELLHRFFHLLREQSPCDAFAYRHDPIGLRVRFGIVGRSHAEYHLKLGDQSLGYIGFSRRRRFVESDLELIERALGILLHPLRNALRFRDVRESARRDPLTGVFNRTAMDELLARQLAHSCREGGAVSLLILDIDNFKQINDRFGHGVGDDVLIALAEVLQSVCRGSDPVFRYAGDEFVVIMPEAEEAGVRCLAERLREAVQTHNFGLPGDALVEVSLGIASCRPGDTPESLLQRADRGLYRAKGAGRNRVEGE</sequence>
<dbReference type="CDD" id="cd01949">
    <property type="entry name" value="GGDEF"/>
    <property type="match status" value="1"/>
</dbReference>
<evidence type="ECO:0000313" key="6">
    <source>
        <dbReference type="Proteomes" id="UP001205843"/>
    </source>
</evidence>
<evidence type="ECO:0000259" key="4">
    <source>
        <dbReference type="PROSITE" id="PS50887"/>
    </source>
</evidence>
<dbReference type="FunFam" id="3.30.70.270:FF:000001">
    <property type="entry name" value="Diguanylate cyclase domain protein"/>
    <property type="match status" value="1"/>
</dbReference>
<dbReference type="InterPro" id="IPR050469">
    <property type="entry name" value="Diguanylate_Cyclase"/>
</dbReference>
<dbReference type="InterPro" id="IPR029787">
    <property type="entry name" value="Nucleotide_cyclase"/>
</dbReference>
<dbReference type="AlphaFoldDB" id="A0AAE3KCB7"/>
<proteinExistence type="predicted"/>
<comment type="caution">
    <text evidence="5">The sequence shown here is derived from an EMBL/GenBank/DDBJ whole genome shotgun (WGS) entry which is preliminary data.</text>
</comment>
<dbReference type="EC" id="2.7.7.65" evidence="2"/>
<dbReference type="SUPFAM" id="SSF55073">
    <property type="entry name" value="Nucleotide cyclase"/>
    <property type="match status" value="1"/>
</dbReference>